<feature type="domain" description="DEAD-box RNA helicase Q" evidence="16">
    <location>
        <begin position="205"/>
        <end position="233"/>
    </location>
</feature>
<dbReference type="InterPro" id="IPR014014">
    <property type="entry name" value="RNA_helicase_DEAD_Q_motif"/>
</dbReference>
<protein>
    <recommendedName>
        <fullName evidence="2">RNA helicase</fullName>
        <ecNumber evidence="2">3.6.4.13</ecNumber>
    </recommendedName>
</protein>
<evidence type="ECO:0000313" key="18">
    <source>
        <dbReference type="Proteomes" id="UP000198287"/>
    </source>
</evidence>
<evidence type="ECO:0000256" key="6">
    <source>
        <dbReference type="ARBA" id="ARBA00022806"/>
    </source>
</evidence>
<evidence type="ECO:0000256" key="10">
    <source>
        <dbReference type="ARBA" id="ARBA00047984"/>
    </source>
</evidence>
<feature type="region of interest" description="Disordered" evidence="13">
    <location>
        <begin position="685"/>
        <end position="788"/>
    </location>
</feature>
<feature type="compositionally biased region" description="Basic residues" evidence="13">
    <location>
        <begin position="169"/>
        <end position="178"/>
    </location>
</feature>
<feature type="region of interest" description="Disordered" evidence="13">
    <location>
        <begin position="1"/>
        <end position="48"/>
    </location>
</feature>
<feature type="compositionally biased region" description="Basic and acidic residues" evidence="13">
    <location>
        <begin position="651"/>
        <end position="662"/>
    </location>
</feature>
<dbReference type="FunFam" id="3.40.50.300:FF:000842">
    <property type="entry name" value="ATP-dependent RNA helicase DRS1"/>
    <property type="match status" value="1"/>
</dbReference>
<dbReference type="GO" id="GO:0005829">
    <property type="term" value="C:cytosol"/>
    <property type="evidence" value="ECO:0007669"/>
    <property type="project" value="TreeGrafter"/>
</dbReference>
<feature type="compositionally biased region" description="Basic residues" evidence="13">
    <location>
        <begin position="691"/>
        <end position="701"/>
    </location>
</feature>
<dbReference type="CDD" id="cd18787">
    <property type="entry name" value="SF2_C_DEAD"/>
    <property type="match status" value="1"/>
</dbReference>
<dbReference type="InterPro" id="IPR027417">
    <property type="entry name" value="P-loop_NTPase"/>
</dbReference>
<dbReference type="PANTHER" id="PTHR47959:SF1">
    <property type="entry name" value="ATP-DEPENDENT RNA HELICASE DBPA"/>
    <property type="match status" value="1"/>
</dbReference>
<feature type="domain" description="Helicase C-terminal" evidence="15">
    <location>
        <begin position="422"/>
        <end position="585"/>
    </location>
</feature>
<gene>
    <name evidence="17" type="ORF">Fcan01_12922</name>
</gene>
<feature type="compositionally biased region" description="Low complexity" evidence="13">
    <location>
        <begin position="119"/>
        <end position="129"/>
    </location>
</feature>
<keyword evidence="8" id="KW-0539">Nucleus</keyword>
<dbReference type="SMART" id="SM00487">
    <property type="entry name" value="DEXDc"/>
    <property type="match status" value="1"/>
</dbReference>
<evidence type="ECO:0000259" key="14">
    <source>
        <dbReference type="PROSITE" id="PS51192"/>
    </source>
</evidence>
<dbReference type="InterPro" id="IPR011545">
    <property type="entry name" value="DEAD/DEAH_box_helicase_dom"/>
</dbReference>
<feature type="compositionally biased region" description="Acidic residues" evidence="13">
    <location>
        <begin position="104"/>
        <end position="118"/>
    </location>
</feature>
<dbReference type="EMBL" id="LNIX01000007">
    <property type="protein sequence ID" value="OXA52235.1"/>
    <property type="molecule type" value="Genomic_DNA"/>
</dbReference>
<accession>A0A226E3C0</accession>
<keyword evidence="7 12" id="KW-0067">ATP-binding</keyword>
<evidence type="ECO:0000256" key="3">
    <source>
        <dbReference type="ARBA" id="ARBA00022517"/>
    </source>
</evidence>
<keyword evidence="18" id="KW-1185">Reference proteome</keyword>
<organism evidence="17 18">
    <name type="scientific">Folsomia candida</name>
    <name type="common">Springtail</name>
    <dbReference type="NCBI Taxonomy" id="158441"/>
    <lineage>
        <taxon>Eukaryota</taxon>
        <taxon>Metazoa</taxon>
        <taxon>Ecdysozoa</taxon>
        <taxon>Arthropoda</taxon>
        <taxon>Hexapoda</taxon>
        <taxon>Collembola</taxon>
        <taxon>Entomobryomorpha</taxon>
        <taxon>Isotomoidea</taxon>
        <taxon>Isotomidae</taxon>
        <taxon>Proisotominae</taxon>
        <taxon>Folsomia</taxon>
    </lineage>
</organism>
<evidence type="ECO:0000259" key="15">
    <source>
        <dbReference type="PROSITE" id="PS51194"/>
    </source>
</evidence>
<proteinExistence type="inferred from homology"/>
<dbReference type="InterPro" id="IPR001650">
    <property type="entry name" value="Helicase_C-like"/>
</dbReference>
<keyword evidence="4 12" id="KW-0547">Nucleotide-binding</keyword>
<feature type="short sequence motif" description="Q motif" evidence="11">
    <location>
        <begin position="205"/>
        <end position="233"/>
    </location>
</feature>
<dbReference type="SUPFAM" id="SSF52540">
    <property type="entry name" value="P-loop containing nucleoside triphosphate hydrolases"/>
    <property type="match status" value="1"/>
</dbReference>
<dbReference type="PANTHER" id="PTHR47959">
    <property type="entry name" value="ATP-DEPENDENT RNA HELICASE RHLE-RELATED"/>
    <property type="match status" value="1"/>
</dbReference>
<dbReference type="PROSITE" id="PS51194">
    <property type="entry name" value="HELICASE_CTER"/>
    <property type="match status" value="1"/>
</dbReference>
<dbReference type="GO" id="GO:0005730">
    <property type="term" value="C:nucleolus"/>
    <property type="evidence" value="ECO:0007669"/>
    <property type="project" value="UniProtKB-SubCell"/>
</dbReference>
<dbReference type="GO" id="GO:0003724">
    <property type="term" value="F:RNA helicase activity"/>
    <property type="evidence" value="ECO:0007669"/>
    <property type="project" value="UniProtKB-EC"/>
</dbReference>
<dbReference type="GO" id="GO:0006364">
    <property type="term" value="P:rRNA processing"/>
    <property type="evidence" value="ECO:0007669"/>
    <property type="project" value="UniProtKB-ARBA"/>
</dbReference>
<dbReference type="Proteomes" id="UP000198287">
    <property type="component" value="Unassembled WGS sequence"/>
</dbReference>
<dbReference type="STRING" id="158441.A0A226E3C0"/>
<sequence length="788" mass="88368">MADLVKTIEDDDVPEDLSEDSASEDEFQPTRKRAKTTDGKSGGLDPTFEFGQFTQDVWADRWVQTAKKKKKITSTLDEKIHKRILVGDDENQVEIKEESGNSSSEEESEDEESDELESDNSISASTNNGNKKKLGKKQSKSNKKIAQDDDDILLSDDELQEDKVVAKGKSAKGNKKGKKSVEDEEDVKEEIRLEDDPDYVFETNMSFQQMNLSRPLLKAITSLGFVHPTPIQAAAIPIALGGRDICGCAATGTGKTAAYMLPVLERLLYKPKIESVTRVLCLVPTRELGVQVYQVTKNLASFSNDIEIGLAVGGLDIQQQESVLRQNPDVVIATPGRLIDHLGNTPSFNLASIEILILDEADRMLDDWFAEQLKEIVKQCSPRRQTLLFSATMTDKVKDLASVSLKNPCKIFVDSNKQVAFNLRQQFVKIRNETDREAVLCALIVRTFHNKTMVFVPTKKIAHRLHIVLGLMGIRIGELHGDLIQSQRLEALKKFQSSEVDVLMVTDVAARGLDIPGVQSVVNYTMPPTVEQYIHRCGRTARAGRSGVAVSLVGENDRKLMKQVAKAATNPVKARIIPPEIIAKYRDKLKPLEAEIESIMQEEEAEKTLVRAEIEANKAIKMIQEKKSKRKKKRNGPPEPDTKSRNWFQSQKDRKDEHDKLQGRNPAKLRKAIASAQEDMQLRKLVDFQKRQVKGKKKGRKPQAFDNDTPKNGVGPKKNKKKSYFDEELTDVKNARAFRHQGFKNEGKGQKPKGKDDGGSKKQSKGTPRSNVNKSDRKFSQKMKNKAR</sequence>
<evidence type="ECO:0000256" key="4">
    <source>
        <dbReference type="ARBA" id="ARBA00022741"/>
    </source>
</evidence>
<comment type="similarity">
    <text evidence="9">Belongs to the DEAD box helicase family. DDX27/DRS1 subfamily.</text>
</comment>
<feature type="compositionally biased region" description="Basic and acidic residues" evidence="13">
    <location>
        <begin position="743"/>
        <end position="760"/>
    </location>
</feature>
<evidence type="ECO:0000256" key="8">
    <source>
        <dbReference type="ARBA" id="ARBA00023242"/>
    </source>
</evidence>
<dbReference type="EC" id="3.6.4.13" evidence="2"/>
<keyword evidence="5 12" id="KW-0378">Hydrolase</keyword>
<dbReference type="CDD" id="cd17947">
    <property type="entry name" value="DEADc_DDX27"/>
    <property type="match status" value="1"/>
</dbReference>
<dbReference type="GO" id="GO:0003676">
    <property type="term" value="F:nucleic acid binding"/>
    <property type="evidence" value="ECO:0007669"/>
    <property type="project" value="InterPro"/>
</dbReference>
<evidence type="ECO:0000256" key="1">
    <source>
        <dbReference type="ARBA" id="ARBA00004604"/>
    </source>
</evidence>
<dbReference type="InterPro" id="IPR014001">
    <property type="entry name" value="Helicase_ATP-bd"/>
</dbReference>
<evidence type="ECO:0000259" key="16">
    <source>
        <dbReference type="PROSITE" id="PS51195"/>
    </source>
</evidence>
<dbReference type="SMART" id="SM00490">
    <property type="entry name" value="HELICc"/>
    <property type="match status" value="1"/>
</dbReference>
<dbReference type="GO" id="GO:0010468">
    <property type="term" value="P:regulation of gene expression"/>
    <property type="evidence" value="ECO:0007669"/>
    <property type="project" value="UniProtKB-ARBA"/>
</dbReference>
<comment type="subcellular location">
    <subcellularLocation>
        <location evidence="1">Nucleus</location>
        <location evidence="1">Nucleolus</location>
    </subcellularLocation>
</comment>
<feature type="domain" description="Helicase ATP-binding" evidence="14">
    <location>
        <begin position="236"/>
        <end position="411"/>
    </location>
</feature>
<dbReference type="AlphaFoldDB" id="A0A226E3C0"/>
<evidence type="ECO:0000256" key="9">
    <source>
        <dbReference type="ARBA" id="ARBA00043999"/>
    </source>
</evidence>
<feature type="compositionally biased region" description="Basic residues" evidence="13">
    <location>
        <begin position="130"/>
        <end position="143"/>
    </location>
</feature>
<dbReference type="GO" id="GO:0016787">
    <property type="term" value="F:hydrolase activity"/>
    <property type="evidence" value="ECO:0007669"/>
    <property type="project" value="UniProtKB-KW"/>
</dbReference>
<dbReference type="GO" id="GO:0005524">
    <property type="term" value="F:ATP binding"/>
    <property type="evidence" value="ECO:0007669"/>
    <property type="project" value="UniProtKB-KW"/>
</dbReference>
<dbReference type="Pfam" id="PF00271">
    <property type="entry name" value="Helicase_C"/>
    <property type="match status" value="1"/>
</dbReference>
<feature type="region of interest" description="Disordered" evidence="13">
    <location>
        <begin position="168"/>
        <end position="189"/>
    </location>
</feature>
<evidence type="ECO:0000256" key="7">
    <source>
        <dbReference type="ARBA" id="ARBA00022840"/>
    </source>
</evidence>
<dbReference type="PROSITE" id="PS51192">
    <property type="entry name" value="HELICASE_ATP_BIND_1"/>
    <property type="match status" value="1"/>
</dbReference>
<dbReference type="Gene3D" id="3.40.50.300">
    <property type="entry name" value="P-loop containing nucleotide triphosphate hydrolases"/>
    <property type="match status" value="2"/>
</dbReference>
<dbReference type="Pfam" id="PF00270">
    <property type="entry name" value="DEAD"/>
    <property type="match status" value="1"/>
</dbReference>
<reference evidence="17 18" key="1">
    <citation type="submission" date="2015-12" db="EMBL/GenBank/DDBJ databases">
        <title>The genome of Folsomia candida.</title>
        <authorList>
            <person name="Faddeeva A."/>
            <person name="Derks M.F."/>
            <person name="Anvar Y."/>
            <person name="Smit S."/>
            <person name="Van Straalen N."/>
            <person name="Roelofs D."/>
        </authorList>
    </citation>
    <scope>NUCLEOTIDE SEQUENCE [LARGE SCALE GENOMIC DNA]</scope>
    <source>
        <strain evidence="17 18">VU population</strain>
        <tissue evidence="17">Whole body</tissue>
    </source>
</reference>
<comment type="caution">
    <text evidence="17">The sequence shown here is derived from an EMBL/GenBank/DDBJ whole genome shotgun (WGS) entry which is preliminary data.</text>
</comment>
<evidence type="ECO:0000256" key="2">
    <source>
        <dbReference type="ARBA" id="ARBA00012552"/>
    </source>
</evidence>
<keyword evidence="3" id="KW-0690">Ribosome biogenesis</keyword>
<name>A0A226E3C0_FOLCA</name>
<dbReference type="PROSITE" id="PS00039">
    <property type="entry name" value="DEAD_ATP_HELICASE"/>
    <property type="match status" value="1"/>
</dbReference>
<evidence type="ECO:0000256" key="5">
    <source>
        <dbReference type="ARBA" id="ARBA00022801"/>
    </source>
</evidence>
<feature type="region of interest" description="Disordered" evidence="13">
    <location>
        <begin position="623"/>
        <end position="667"/>
    </location>
</feature>
<dbReference type="PROSITE" id="PS51195">
    <property type="entry name" value="Q_MOTIF"/>
    <property type="match status" value="1"/>
</dbReference>
<evidence type="ECO:0000256" key="13">
    <source>
        <dbReference type="SAM" id="MobiDB-lite"/>
    </source>
</evidence>
<feature type="compositionally biased region" description="Acidic residues" evidence="13">
    <location>
        <begin position="9"/>
        <end position="27"/>
    </location>
</feature>
<evidence type="ECO:0000256" key="11">
    <source>
        <dbReference type="PROSITE-ProRule" id="PRU00552"/>
    </source>
</evidence>
<evidence type="ECO:0000256" key="12">
    <source>
        <dbReference type="RuleBase" id="RU000492"/>
    </source>
</evidence>
<evidence type="ECO:0000313" key="17">
    <source>
        <dbReference type="EMBL" id="OXA52235.1"/>
    </source>
</evidence>
<dbReference type="OMA" id="GEIQSFY"/>
<dbReference type="OrthoDB" id="10259843at2759"/>
<dbReference type="InterPro" id="IPR000629">
    <property type="entry name" value="RNA-helicase_DEAD-box_CS"/>
</dbReference>
<feature type="region of interest" description="Disordered" evidence="13">
    <location>
        <begin position="79"/>
        <end position="148"/>
    </location>
</feature>
<comment type="catalytic activity">
    <reaction evidence="10">
        <text>ATP + H2O = ADP + phosphate + H(+)</text>
        <dbReference type="Rhea" id="RHEA:13065"/>
        <dbReference type="ChEBI" id="CHEBI:15377"/>
        <dbReference type="ChEBI" id="CHEBI:15378"/>
        <dbReference type="ChEBI" id="CHEBI:30616"/>
        <dbReference type="ChEBI" id="CHEBI:43474"/>
        <dbReference type="ChEBI" id="CHEBI:456216"/>
        <dbReference type="EC" id="3.6.4.13"/>
    </reaction>
</comment>
<dbReference type="InterPro" id="IPR050079">
    <property type="entry name" value="DEAD_box_RNA_helicase"/>
</dbReference>
<keyword evidence="6 12" id="KW-0347">Helicase</keyword>